<dbReference type="Gene3D" id="3.40.50.12550">
    <property type="entry name" value="Ubiquitin-activating enzyme E1, inactive adenylation domain, subdomain 2"/>
    <property type="match status" value="1"/>
</dbReference>
<dbReference type="InterPro" id="IPR035985">
    <property type="entry name" value="Ubiquitin-activating_enz"/>
</dbReference>
<dbReference type="GO" id="GO:0008641">
    <property type="term" value="F:ubiquitin-like modifier activating enzyme activity"/>
    <property type="evidence" value="ECO:0007669"/>
    <property type="project" value="InterPro"/>
</dbReference>
<accession>A0A820THM7</accession>
<organism evidence="1 2">
    <name type="scientific">Adineta steineri</name>
    <dbReference type="NCBI Taxonomy" id="433720"/>
    <lineage>
        <taxon>Eukaryota</taxon>
        <taxon>Metazoa</taxon>
        <taxon>Spiralia</taxon>
        <taxon>Gnathifera</taxon>
        <taxon>Rotifera</taxon>
        <taxon>Eurotatoria</taxon>
        <taxon>Bdelloidea</taxon>
        <taxon>Adinetida</taxon>
        <taxon>Adinetidae</taxon>
        <taxon>Adineta</taxon>
    </lineage>
</organism>
<evidence type="ECO:0000313" key="2">
    <source>
        <dbReference type="Proteomes" id="UP000663881"/>
    </source>
</evidence>
<reference evidence="1" key="1">
    <citation type="submission" date="2021-02" db="EMBL/GenBank/DDBJ databases">
        <authorList>
            <person name="Nowell W R."/>
        </authorList>
    </citation>
    <scope>NUCLEOTIDE SEQUENCE</scope>
</reference>
<comment type="caution">
    <text evidence="1">The sequence shown here is derived from an EMBL/GenBank/DDBJ whole genome shotgun (WGS) entry which is preliminary data.</text>
</comment>
<dbReference type="AlphaFoldDB" id="A0A820THM7"/>
<protein>
    <submittedName>
        <fullName evidence="1">Uncharacterized protein</fullName>
    </submittedName>
</protein>
<evidence type="ECO:0000313" key="1">
    <source>
        <dbReference type="EMBL" id="CAF4466924.1"/>
    </source>
</evidence>
<dbReference type="Proteomes" id="UP000663881">
    <property type="component" value="Unassembled WGS sequence"/>
</dbReference>
<feature type="non-terminal residue" evidence="1">
    <location>
        <position position="1"/>
    </location>
</feature>
<feature type="non-terminal residue" evidence="1">
    <location>
        <position position="109"/>
    </location>
</feature>
<dbReference type="EMBL" id="CAJOAY010037907">
    <property type="protein sequence ID" value="CAF4466924.1"/>
    <property type="molecule type" value="Genomic_DNA"/>
</dbReference>
<proteinExistence type="predicted"/>
<name>A0A820THM7_9BILA</name>
<sequence length="109" mass="12563">REKPFTDELNKHWIKLFSKTCTGDLCPMQAVIGGIAAQEAMKAVTGKFMPIKQFLYFDAIECLPENVYQASDEMTFAPKLPTKKSRYYSQEVVFGEDFQQKICKSKYFV</sequence>
<dbReference type="SUPFAM" id="SSF69572">
    <property type="entry name" value="Activating enzymes of the ubiquitin-like proteins"/>
    <property type="match status" value="1"/>
</dbReference>
<gene>
    <name evidence="1" type="ORF">OKA104_LOCUS55012</name>
</gene>